<dbReference type="OrthoDB" id="12722at10239"/>
<dbReference type="Proteomes" id="UP000031725">
    <property type="component" value="Segment"/>
</dbReference>
<reference evidence="3" key="1">
    <citation type="submission" date="2014-11" db="EMBL/GenBank/DDBJ databases">
        <authorList>
            <person name="Beims H."/>
            <person name="Wittmann J."/>
            <person name="Bunk B."/>
            <person name="Sproer C."/>
            <person name="Rohde C."/>
            <person name="Rohde M."/>
            <person name="von der Ohe W."/>
            <person name="Steinert M."/>
        </authorList>
    </citation>
    <scope>NUCLEOTIDE SEQUENCE [LARGE SCALE GENOMIC DNA]</scope>
</reference>
<feature type="compositionally biased region" description="Basic residues" evidence="1">
    <location>
        <begin position="98"/>
        <end position="113"/>
    </location>
</feature>
<name>A0A0B5A7A2_9CAUD</name>
<dbReference type="KEGG" id="vg:26622482"/>
<proteinExistence type="predicted"/>
<dbReference type="EMBL" id="KP202972">
    <property type="protein sequence ID" value="AJD83021.1"/>
    <property type="molecule type" value="Genomic_DNA"/>
</dbReference>
<organism evidence="2 3">
    <name type="scientific">Paenibacillus phage HB10c2</name>
    <dbReference type="NCBI Taxonomy" id="1589749"/>
    <lineage>
        <taxon>Viruses</taxon>
        <taxon>Duplodnaviria</taxon>
        <taxon>Heunggongvirae</taxon>
        <taxon>Uroviricota</taxon>
        <taxon>Caudoviricetes</taxon>
        <taxon>Fernvirus</taxon>
        <taxon>Fernvirus Hb10c2</taxon>
    </lineage>
</organism>
<dbReference type="InterPro" id="IPR010064">
    <property type="entry name" value="HK97-gp10_tail"/>
</dbReference>
<evidence type="ECO:0000313" key="2">
    <source>
        <dbReference type="EMBL" id="AJD83021.1"/>
    </source>
</evidence>
<dbReference type="RefSeq" id="YP_009195199.1">
    <property type="nucleotide sequence ID" value="NC_028758.1"/>
</dbReference>
<accession>A0A0B5A7A2</accession>
<dbReference type="GeneID" id="26622482"/>
<gene>
    <name evidence="2" type="ORF">HB_00009</name>
</gene>
<protein>
    <recommendedName>
        <fullName evidence="4">Phage protein, HK97 gp10 family</fullName>
    </recommendedName>
</protein>
<keyword evidence="3" id="KW-1185">Reference proteome</keyword>
<sequence>MANIQVLGVPETVRKIGLFEMERKQAAIVLVKKTATSIQKEGKSLAPSSPAGRKKSKGKPGDLKRSIRPKYMEGGLSATVVPRKPKGAHRHLVEYGTRQRRNKKGANRGKMPKKPFMSIAERHAEGRYNKELERIFSRDETI</sequence>
<dbReference type="NCBIfam" id="TIGR01725">
    <property type="entry name" value="phge_HK97_gp10"/>
    <property type="match status" value="1"/>
</dbReference>
<reference evidence="2 3" key="2">
    <citation type="journal article" date="2015" name="Appl. Environ. Microbiol.">
        <title>Paenibacillus larvae-Directed Bacteriophage HB10c2 and Its Application in American Foulbrood-Affected Honey Bee Larvae.</title>
        <authorList>
            <person name="Beims H."/>
            <person name="Wittmann J."/>
            <person name="Bunk B."/>
            <person name="Sproer C."/>
            <person name="Rohde C."/>
            <person name="Gunther G."/>
            <person name="Rohde M."/>
            <person name="von der Ohe W."/>
            <person name="Steinert M."/>
        </authorList>
    </citation>
    <scope>NUCLEOTIDE SEQUENCE [LARGE SCALE GENOMIC DNA]</scope>
</reference>
<evidence type="ECO:0008006" key="4">
    <source>
        <dbReference type="Google" id="ProtNLM"/>
    </source>
</evidence>
<feature type="region of interest" description="Disordered" evidence="1">
    <location>
        <begin position="38"/>
        <end position="116"/>
    </location>
</feature>
<evidence type="ECO:0000313" key="3">
    <source>
        <dbReference type="Proteomes" id="UP000031725"/>
    </source>
</evidence>
<evidence type="ECO:0000256" key="1">
    <source>
        <dbReference type="SAM" id="MobiDB-lite"/>
    </source>
</evidence>